<feature type="transmembrane region" description="Helical" evidence="8">
    <location>
        <begin position="296"/>
        <end position="320"/>
    </location>
</feature>
<evidence type="ECO:0000256" key="2">
    <source>
        <dbReference type="ARBA" id="ARBA00022448"/>
    </source>
</evidence>
<evidence type="ECO:0000256" key="6">
    <source>
        <dbReference type="ARBA" id="ARBA00022989"/>
    </source>
</evidence>
<evidence type="ECO:0000256" key="8">
    <source>
        <dbReference type="SAM" id="Phobius"/>
    </source>
</evidence>
<name>A0A161HKV1_9ASCO</name>
<keyword evidence="3" id="KW-1003">Cell membrane</keyword>
<reference evidence="9 10" key="1">
    <citation type="submission" date="2016-02" db="EMBL/GenBank/DDBJ databases">
        <title>Complete genome sequence and transcriptome regulation of the pentose utilising yeast Sugiyamaella lignohabitans.</title>
        <authorList>
            <person name="Bellasio M."/>
            <person name="Peymann A."/>
            <person name="Valli M."/>
            <person name="Sipitzky M."/>
            <person name="Graf A."/>
            <person name="Sauer M."/>
            <person name="Marx H."/>
            <person name="Mattanovich D."/>
        </authorList>
    </citation>
    <scope>NUCLEOTIDE SEQUENCE [LARGE SCALE GENOMIC DNA]</scope>
    <source>
        <strain evidence="9 10">CBS 10342</strain>
    </source>
</reference>
<dbReference type="InterPro" id="IPR046513">
    <property type="entry name" value="DUF6691"/>
</dbReference>
<dbReference type="PANTHER" id="PTHR30574:SF1">
    <property type="entry name" value="SULPHUR TRANSPORT DOMAIN-CONTAINING PROTEIN"/>
    <property type="match status" value="1"/>
</dbReference>
<evidence type="ECO:0000256" key="4">
    <source>
        <dbReference type="ARBA" id="ARBA00022519"/>
    </source>
</evidence>
<feature type="transmembrane region" description="Helical" evidence="8">
    <location>
        <begin position="231"/>
        <end position="248"/>
    </location>
</feature>
<dbReference type="GO" id="GO:0005886">
    <property type="term" value="C:plasma membrane"/>
    <property type="evidence" value="ECO:0007669"/>
    <property type="project" value="UniProtKB-SubCell"/>
</dbReference>
<dbReference type="OrthoDB" id="10254418at2759"/>
<dbReference type="KEGG" id="slb:AWJ20_764"/>
<accession>A0A161HKV1</accession>
<comment type="subcellular location">
    <subcellularLocation>
        <location evidence="1">Cell inner membrane</location>
        <topology evidence="1">Multi-pass membrane protein</topology>
    </subcellularLocation>
</comment>
<dbReference type="GeneID" id="30037832"/>
<sequence length="321" mass="33576">MFTYFQSAAGALLLHAATSTFLYGNGRVMGCSSILYNSAANPSVFNVPVIAGIALATYAVKAFAPQYVPDYSVVNELAPFGQYTTLIAGLFTGIGTKWGSGCTSGHMLCGLSRLSIRSLVATATFSSVAALTSWYLQTAPAGCGQAGTIACHTLSHPSTQEVYTVIPLVLFEILLSWGIRNHLEVNKYSQTLVSVFSGTLFGLGLLISGLASPSKTLGFLALVPPKFDPSLTMVIFFGIVPNLVENLIRKYKLPAGAAVSKMNLPTATAIPPKFVLGAALFGIGWGLSGICPGPGIIASFLNGSQGLLWLAGFFVAYSLAP</sequence>
<keyword evidence="4" id="KW-0997">Cell inner membrane</keyword>
<evidence type="ECO:0000256" key="5">
    <source>
        <dbReference type="ARBA" id="ARBA00022692"/>
    </source>
</evidence>
<feature type="transmembrane region" description="Helical" evidence="8">
    <location>
        <begin position="162"/>
        <end position="179"/>
    </location>
</feature>
<organism evidence="9 10">
    <name type="scientific">Sugiyamaella lignohabitans</name>
    <dbReference type="NCBI Taxonomy" id="796027"/>
    <lineage>
        <taxon>Eukaryota</taxon>
        <taxon>Fungi</taxon>
        <taxon>Dikarya</taxon>
        <taxon>Ascomycota</taxon>
        <taxon>Saccharomycotina</taxon>
        <taxon>Dipodascomycetes</taxon>
        <taxon>Dipodascales</taxon>
        <taxon>Trichomonascaceae</taxon>
        <taxon>Sugiyamaella</taxon>
    </lineage>
</organism>
<dbReference type="AlphaFoldDB" id="A0A161HKV1"/>
<dbReference type="RefSeq" id="XP_018734985.1">
    <property type="nucleotide sequence ID" value="XM_018882725.1"/>
</dbReference>
<dbReference type="PANTHER" id="PTHR30574">
    <property type="entry name" value="INNER MEMBRANE PROTEIN YEDE"/>
    <property type="match status" value="1"/>
</dbReference>
<keyword evidence="6 8" id="KW-1133">Transmembrane helix</keyword>
<feature type="transmembrane region" description="Helical" evidence="8">
    <location>
        <begin position="114"/>
        <end position="136"/>
    </location>
</feature>
<proteinExistence type="predicted"/>
<dbReference type="EMBL" id="CP014501">
    <property type="protein sequence ID" value="ANB12508.1"/>
    <property type="molecule type" value="Genomic_DNA"/>
</dbReference>
<evidence type="ECO:0000256" key="7">
    <source>
        <dbReference type="ARBA" id="ARBA00023136"/>
    </source>
</evidence>
<dbReference type="Pfam" id="PF20398">
    <property type="entry name" value="DUF6691"/>
    <property type="match status" value="1"/>
</dbReference>
<evidence type="ECO:0000256" key="1">
    <source>
        <dbReference type="ARBA" id="ARBA00004429"/>
    </source>
</evidence>
<keyword evidence="7 8" id="KW-0472">Membrane</keyword>
<feature type="transmembrane region" description="Helical" evidence="8">
    <location>
        <begin position="191"/>
        <end position="211"/>
    </location>
</feature>
<keyword evidence="10" id="KW-1185">Reference proteome</keyword>
<dbReference type="InterPro" id="IPR007272">
    <property type="entry name" value="Sulf_transp_TsuA/YedE"/>
</dbReference>
<keyword evidence="2" id="KW-0813">Transport</keyword>
<keyword evidence="5 8" id="KW-0812">Transmembrane</keyword>
<evidence type="ECO:0000313" key="9">
    <source>
        <dbReference type="EMBL" id="ANB12508.1"/>
    </source>
</evidence>
<dbReference type="Proteomes" id="UP000189580">
    <property type="component" value="Chromosome a"/>
</dbReference>
<evidence type="ECO:0000256" key="3">
    <source>
        <dbReference type="ARBA" id="ARBA00022475"/>
    </source>
</evidence>
<evidence type="ECO:0000313" key="10">
    <source>
        <dbReference type="Proteomes" id="UP000189580"/>
    </source>
</evidence>
<feature type="transmembrane region" description="Helical" evidence="8">
    <location>
        <begin position="43"/>
        <end position="60"/>
    </location>
</feature>
<feature type="transmembrane region" description="Helical" evidence="8">
    <location>
        <begin position="269"/>
        <end position="290"/>
    </location>
</feature>
<protein>
    <submittedName>
        <fullName evidence="9">UPF0394 membrane protein</fullName>
    </submittedName>
</protein>
<gene>
    <name evidence="9" type="ORF">AWJ20_764</name>
</gene>